<proteinExistence type="predicted"/>
<dbReference type="OrthoDB" id="421671at2759"/>
<name>A0A9P4MN02_9PEZI</name>
<dbReference type="EMBL" id="ML996082">
    <property type="protein sequence ID" value="KAF2155729.1"/>
    <property type="molecule type" value="Genomic_DNA"/>
</dbReference>
<dbReference type="PANTHER" id="PTHR33835:SF1">
    <property type="entry name" value="METALLO-BETA-LACTAMASE DOMAIN-CONTAINING PROTEIN"/>
    <property type="match status" value="1"/>
</dbReference>
<reference evidence="1" key="1">
    <citation type="journal article" date="2020" name="Stud. Mycol.">
        <title>101 Dothideomycetes genomes: a test case for predicting lifestyles and emergence of pathogens.</title>
        <authorList>
            <person name="Haridas S."/>
            <person name="Albert R."/>
            <person name="Binder M."/>
            <person name="Bloem J."/>
            <person name="Labutti K."/>
            <person name="Salamov A."/>
            <person name="Andreopoulos B."/>
            <person name="Baker S."/>
            <person name="Barry K."/>
            <person name="Bills G."/>
            <person name="Bluhm B."/>
            <person name="Cannon C."/>
            <person name="Castanera R."/>
            <person name="Culley D."/>
            <person name="Daum C."/>
            <person name="Ezra D."/>
            <person name="Gonzalez J."/>
            <person name="Henrissat B."/>
            <person name="Kuo A."/>
            <person name="Liang C."/>
            <person name="Lipzen A."/>
            <person name="Lutzoni F."/>
            <person name="Magnuson J."/>
            <person name="Mondo S."/>
            <person name="Nolan M."/>
            <person name="Ohm R."/>
            <person name="Pangilinan J."/>
            <person name="Park H.-J."/>
            <person name="Ramirez L."/>
            <person name="Alfaro M."/>
            <person name="Sun H."/>
            <person name="Tritt A."/>
            <person name="Yoshinaga Y."/>
            <person name="Zwiers L.-H."/>
            <person name="Turgeon B."/>
            <person name="Goodwin S."/>
            <person name="Spatafora J."/>
            <person name="Crous P."/>
            <person name="Grigoriev I."/>
        </authorList>
    </citation>
    <scope>NUCLEOTIDE SEQUENCE</scope>
    <source>
        <strain evidence="1">CBS 260.36</strain>
    </source>
</reference>
<gene>
    <name evidence="1" type="ORF">K461DRAFT_318423</name>
</gene>
<dbReference type="Pfam" id="PF14234">
    <property type="entry name" value="DUF4336"/>
    <property type="match status" value="1"/>
</dbReference>
<dbReference type="SUPFAM" id="SSF56281">
    <property type="entry name" value="Metallo-hydrolase/oxidoreductase"/>
    <property type="match status" value="1"/>
</dbReference>
<sequence>MTSKLIPANPEKVMVLRKVTPEILTCSVPFQRFGRVAIGGRGTIVRMANGSLAVFSPVALTDEVKAQVAQMGTVKYITALDLEHHIFLEPWHKAYPEAKLIGPEELGPKREKQGSPLPFAHLWKKTEAPSVDAEFDKEFEYTYVHAHANKELVFNHKPTKTLIEADFMFNLPATEQMSKTGISPTQGHLTRLFIALNNTQGSAIWHKRFIWYALSARDRPGFNKSVSIIDGWDFKRIIPCHGDVIEDNGKDVFRKVFEWHLQAAGKKTV</sequence>
<evidence type="ECO:0000313" key="2">
    <source>
        <dbReference type="Proteomes" id="UP000799439"/>
    </source>
</evidence>
<dbReference type="Proteomes" id="UP000799439">
    <property type="component" value="Unassembled WGS sequence"/>
</dbReference>
<dbReference type="InterPro" id="IPR036866">
    <property type="entry name" value="RibonucZ/Hydroxyglut_hydro"/>
</dbReference>
<organism evidence="1 2">
    <name type="scientific">Myriangium duriaei CBS 260.36</name>
    <dbReference type="NCBI Taxonomy" id="1168546"/>
    <lineage>
        <taxon>Eukaryota</taxon>
        <taxon>Fungi</taxon>
        <taxon>Dikarya</taxon>
        <taxon>Ascomycota</taxon>
        <taxon>Pezizomycotina</taxon>
        <taxon>Dothideomycetes</taxon>
        <taxon>Dothideomycetidae</taxon>
        <taxon>Myriangiales</taxon>
        <taxon>Myriangiaceae</taxon>
        <taxon>Myriangium</taxon>
    </lineage>
</organism>
<dbReference type="AlphaFoldDB" id="A0A9P4MN02"/>
<keyword evidence="2" id="KW-1185">Reference proteome</keyword>
<evidence type="ECO:0000313" key="1">
    <source>
        <dbReference type="EMBL" id="KAF2155729.1"/>
    </source>
</evidence>
<accession>A0A9P4MN02</accession>
<comment type="caution">
    <text evidence="1">The sequence shown here is derived from an EMBL/GenBank/DDBJ whole genome shotgun (WGS) entry which is preliminary data.</text>
</comment>
<dbReference type="InterPro" id="IPR025638">
    <property type="entry name" value="DUF4336"/>
</dbReference>
<protein>
    <submittedName>
        <fullName evidence="1">Uncharacterized protein</fullName>
    </submittedName>
</protein>
<dbReference type="PANTHER" id="PTHR33835">
    <property type="entry name" value="YALI0C07656P"/>
    <property type="match status" value="1"/>
</dbReference>